<feature type="domain" description="HTH marR-type" evidence="1">
    <location>
        <begin position="1"/>
        <end position="147"/>
    </location>
</feature>
<organism evidence="2 3">
    <name type="scientific">Corynebacterium cystitidis DSM 20524</name>
    <dbReference type="NCBI Taxonomy" id="1121357"/>
    <lineage>
        <taxon>Bacteria</taxon>
        <taxon>Bacillati</taxon>
        <taxon>Actinomycetota</taxon>
        <taxon>Actinomycetes</taxon>
        <taxon>Mycobacteriales</taxon>
        <taxon>Corynebacteriaceae</taxon>
        <taxon>Corynebacterium</taxon>
    </lineage>
</organism>
<dbReference type="Gene3D" id="1.10.10.10">
    <property type="entry name" value="Winged helix-like DNA-binding domain superfamily/Winged helix DNA-binding domain"/>
    <property type="match status" value="1"/>
</dbReference>
<sequence length="157" mass="18054">MDKTRWLNQKETDTWLALWAVSSWMPTRLDEQLKADNEMNLHDYFTLAQVSLADDGRLSMTELACRTQMSPSRLSHVVGRLEKRGLVERNPDEQDRRTNIASVTPEGWDFLDNAAPGHVERVREIVFDPLTKEEAEQFGVLLQKILKKLDPPALPRA</sequence>
<dbReference type="EMBL" id="FOGQ01000003">
    <property type="protein sequence ID" value="SER80163.1"/>
    <property type="molecule type" value="Genomic_DNA"/>
</dbReference>
<evidence type="ECO:0000313" key="2">
    <source>
        <dbReference type="EMBL" id="SER80163.1"/>
    </source>
</evidence>
<keyword evidence="3" id="KW-1185">Reference proteome</keyword>
<dbReference type="GO" id="GO:0006950">
    <property type="term" value="P:response to stress"/>
    <property type="evidence" value="ECO:0007669"/>
    <property type="project" value="TreeGrafter"/>
</dbReference>
<dbReference type="GO" id="GO:0003677">
    <property type="term" value="F:DNA binding"/>
    <property type="evidence" value="ECO:0007669"/>
    <property type="project" value="UniProtKB-KW"/>
</dbReference>
<dbReference type="PANTHER" id="PTHR33164:SF99">
    <property type="entry name" value="MARR FAMILY REGULATORY PROTEIN"/>
    <property type="match status" value="1"/>
</dbReference>
<dbReference type="STRING" id="1121357.SAMN05661109_01060"/>
<protein>
    <submittedName>
        <fullName evidence="2">DNA-binding transcriptional regulator, MarR family</fullName>
    </submittedName>
</protein>
<dbReference type="SUPFAM" id="SSF46785">
    <property type="entry name" value="Winged helix' DNA-binding domain"/>
    <property type="match status" value="1"/>
</dbReference>
<dbReference type="PROSITE" id="PS50995">
    <property type="entry name" value="HTH_MARR_2"/>
    <property type="match status" value="1"/>
</dbReference>
<dbReference type="InterPro" id="IPR011991">
    <property type="entry name" value="ArsR-like_HTH"/>
</dbReference>
<dbReference type="CDD" id="cd00090">
    <property type="entry name" value="HTH_ARSR"/>
    <property type="match status" value="1"/>
</dbReference>
<dbReference type="SMART" id="SM00347">
    <property type="entry name" value="HTH_MARR"/>
    <property type="match status" value="1"/>
</dbReference>
<accession>A0A1H9S717</accession>
<name>A0A1H9S717_9CORY</name>
<reference evidence="3" key="1">
    <citation type="submission" date="2016-10" db="EMBL/GenBank/DDBJ databases">
        <authorList>
            <person name="Varghese N."/>
            <person name="Submissions S."/>
        </authorList>
    </citation>
    <scope>NUCLEOTIDE SEQUENCE [LARGE SCALE GENOMIC DNA]</scope>
    <source>
        <strain evidence="3">DSM 20524</strain>
    </source>
</reference>
<dbReference type="Proteomes" id="UP000198929">
    <property type="component" value="Unassembled WGS sequence"/>
</dbReference>
<dbReference type="PRINTS" id="PR00598">
    <property type="entry name" value="HTHMARR"/>
</dbReference>
<dbReference type="Pfam" id="PF12802">
    <property type="entry name" value="MarR_2"/>
    <property type="match status" value="1"/>
</dbReference>
<evidence type="ECO:0000259" key="1">
    <source>
        <dbReference type="PROSITE" id="PS50995"/>
    </source>
</evidence>
<keyword evidence="2" id="KW-0238">DNA-binding</keyword>
<dbReference type="RefSeq" id="WP_092257221.1">
    <property type="nucleotide sequence ID" value="NZ_CP047199.1"/>
</dbReference>
<dbReference type="PANTHER" id="PTHR33164">
    <property type="entry name" value="TRANSCRIPTIONAL REGULATOR, MARR FAMILY"/>
    <property type="match status" value="1"/>
</dbReference>
<dbReference type="InterPro" id="IPR036388">
    <property type="entry name" value="WH-like_DNA-bd_sf"/>
</dbReference>
<dbReference type="InterPro" id="IPR000835">
    <property type="entry name" value="HTH_MarR-typ"/>
</dbReference>
<dbReference type="InterPro" id="IPR039422">
    <property type="entry name" value="MarR/SlyA-like"/>
</dbReference>
<dbReference type="AlphaFoldDB" id="A0A1H9S717"/>
<dbReference type="InterPro" id="IPR036390">
    <property type="entry name" value="WH_DNA-bd_sf"/>
</dbReference>
<dbReference type="GO" id="GO:0003700">
    <property type="term" value="F:DNA-binding transcription factor activity"/>
    <property type="evidence" value="ECO:0007669"/>
    <property type="project" value="InterPro"/>
</dbReference>
<proteinExistence type="predicted"/>
<evidence type="ECO:0000313" key="3">
    <source>
        <dbReference type="Proteomes" id="UP000198929"/>
    </source>
</evidence>
<gene>
    <name evidence="2" type="ORF">SAMN05661109_01060</name>
</gene>